<dbReference type="Proteomes" id="UP000067626">
    <property type="component" value="Chromosome"/>
</dbReference>
<evidence type="ECO:0000256" key="9">
    <source>
        <dbReference type="SAM" id="MobiDB-lite"/>
    </source>
</evidence>
<dbReference type="SUPFAM" id="SSF55874">
    <property type="entry name" value="ATPase domain of HSP90 chaperone/DNA topoisomerase II/histidine kinase"/>
    <property type="match status" value="1"/>
</dbReference>
<organism evidence="12 13">
    <name type="scientific">Chondromyces crocatus</name>
    <dbReference type="NCBI Taxonomy" id="52"/>
    <lineage>
        <taxon>Bacteria</taxon>
        <taxon>Pseudomonadati</taxon>
        <taxon>Myxococcota</taxon>
        <taxon>Polyangia</taxon>
        <taxon>Polyangiales</taxon>
        <taxon>Polyangiaceae</taxon>
        <taxon>Chondromyces</taxon>
    </lineage>
</organism>
<dbReference type="AlphaFoldDB" id="A0A0K1EFN7"/>
<dbReference type="PANTHER" id="PTHR43065:SF46">
    <property type="entry name" value="C4-DICARBOXYLATE TRANSPORT SENSOR PROTEIN DCTB"/>
    <property type="match status" value="1"/>
</dbReference>
<dbReference type="InterPro" id="IPR036097">
    <property type="entry name" value="HisK_dim/P_sf"/>
</dbReference>
<dbReference type="InterPro" id="IPR036890">
    <property type="entry name" value="HATPase_C_sf"/>
</dbReference>
<feature type="domain" description="PAC" evidence="11">
    <location>
        <begin position="106"/>
        <end position="163"/>
    </location>
</feature>
<sequence>MSSIVGARVVSSVRPSAPPGRDLVEEPRRALLAVRQNESRLRENEERLTRALAHTNTLILDQDALLRYTRIDPATPQTERAIGHTDEEVFGRVEAASLTAMKRSVLATRVPMREDVELVVEGERRIFDVSVEPICSASGEVVGITSIATDITERKHAEEARRAREERIREAQRIESLGMLAGGVAHDFNNLLMSILSFSELALTDVPAGAAVCEDIERIQIAARRASDLCKQMLTYAGRGRFQQKGFDLAELVREMPRLLEVGLPKGVTLRYDFAQGALPIAGDATQIRQVIMNLISNATDALGDAGGVVTLETGLVDADAACLSQMRFGETLDPGRYVCCTVSDGGCGMDDLTQLRMFDPFFTTKRASRGLGLATVIGIVRRHGGAIRVESQPGQGTTVRMLLPCTGKTA</sequence>
<keyword evidence="8" id="KW-0902">Two-component regulatory system</keyword>
<dbReference type="InterPro" id="IPR005467">
    <property type="entry name" value="His_kinase_dom"/>
</dbReference>
<dbReference type="GO" id="GO:0000155">
    <property type="term" value="F:phosphorelay sensor kinase activity"/>
    <property type="evidence" value="ECO:0007669"/>
    <property type="project" value="InterPro"/>
</dbReference>
<evidence type="ECO:0000256" key="7">
    <source>
        <dbReference type="ARBA" id="ARBA00022840"/>
    </source>
</evidence>
<evidence type="ECO:0000313" key="13">
    <source>
        <dbReference type="Proteomes" id="UP000067626"/>
    </source>
</evidence>
<keyword evidence="13" id="KW-1185">Reference proteome</keyword>
<feature type="region of interest" description="Disordered" evidence="9">
    <location>
        <begin position="1"/>
        <end position="22"/>
    </location>
</feature>
<keyword evidence="6" id="KW-0418">Kinase</keyword>
<keyword evidence="4" id="KW-0808">Transferase</keyword>
<dbReference type="InterPro" id="IPR003661">
    <property type="entry name" value="HisK_dim/P_dom"/>
</dbReference>
<dbReference type="PANTHER" id="PTHR43065">
    <property type="entry name" value="SENSOR HISTIDINE KINASE"/>
    <property type="match status" value="1"/>
</dbReference>
<reference evidence="12 13" key="1">
    <citation type="submission" date="2015-07" db="EMBL/GenBank/DDBJ databases">
        <title>Genome analysis of myxobacterium Chondromyces crocatus Cm c5 reveals a high potential for natural compound synthesis and the genetic basis for the loss of fruiting body formation.</title>
        <authorList>
            <person name="Zaburannyi N."/>
            <person name="Bunk B."/>
            <person name="Maier J."/>
            <person name="Overmann J."/>
            <person name="Mueller R."/>
        </authorList>
    </citation>
    <scope>NUCLEOTIDE SEQUENCE [LARGE SCALE GENOMIC DNA]</scope>
    <source>
        <strain evidence="12 13">Cm c5</strain>
    </source>
</reference>
<keyword evidence="7" id="KW-0067">ATP-binding</keyword>
<dbReference type="InterPro" id="IPR003594">
    <property type="entry name" value="HATPase_dom"/>
</dbReference>
<keyword evidence="3" id="KW-0597">Phosphoprotein</keyword>
<evidence type="ECO:0000256" key="5">
    <source>
        <dbReference type="ARBA" id="ARBA00022741"/>
    </source>
</evidence>
<gene>
    <name evidence="12" type="ORF">CMC5_038030</name>
</gene>
<dbReference type="PROSITE" id="PS50113">
    <property type="entry name" value="PAC"/>
    <property type="match status" value="1"/>
</dbReference>
<dbReference type="SUPFAM" id="SSF47384">
    <property type="entry name" value="Homodimeric domain of signal transducing histidine kinase"/>
    <property type="match status" value="1"/>
</dbReference>
<evidence type="ECO:0000256" key="8">
    <source>
        <dbReference type="ARBA" id="ARBA00023012"/>
    </source>
</evidence>
<dbReference type="SUPFAM" id="SSF55785">
    <property type="entry name" value="PYP-like sensor domain (PAS domain)"/>
    <property type="match status" value="1"/>
</dbReference>
<dbReference type="InterPro" id="IPR000014">
    <property type="entry name" value="PAS"/>
</dbReference>
<dbReference type="Gene3D" id="3.30.565.10">
    <property type="entry name" value="Histidine kinase-like ATPase, C-terminal domain"/>
    <property type="match status" value="1"/>
</dbReference>
<evidence type="ECO:0000259" key="10">
    <source>
        <dbReference type="PROSITE" id="PS50109"/>
    </source>
</evidence>
<evidence type="ECO:0000256" key="1">
    <source>
        <dbReference type="ARBA" id="ARBA00000085"/>
    </source>
</evidence>
<dbReference type="PROSITE" id="PS50109">
    <property type="entry name" value="HIS_KIN"/>
    <property type="match status" value="1"/>
</dbReference>
<dbReference type="InterPro" id="IPR004358">
    <property type="entry name" value="Sig_transdc_His_kin-like_C"/>
</dbReference>
<dbReference type="Gene3D" id="1.10.287.130">
    <property type="match status" value="1"/>
</dbReference>
<dbReference type="PRINTS" id="PR00344">
    <property type="entry name" value="BCTRLSENSOR"/>
</dbReference>
<protein>
    <recommendedName>
        <fullName evidence="2">histidine kinase</fullName>
        <ecNumber evidence="2">2.7.13.3</ecNumber>
    </recommendedName>
</protein>
<dbReference type="NCBIfam" id="TIGR00229">
    <property type="entry name" value="sensory_box"/>
    <property type="match status" value="1"/>
</dbReference>
<dbReference type="EMBL" id="CP012159">
    <property type="protein sequence ID" value="AKT39654.1"/>
    <property type="molecule type" value="Genomic_DNA"/>
</dbReference>
<evidence type="ECO:0000256" key="3">
    <source>
        <dbReference type="ARBA" id="ARBA00022553"/>
    </source>
</evidence>
<dbReference type="Pfam" id="PF00512">
    <property type="entry name" value="HisKA"/>
    <property type="match status" value="1"/>
</dbReference>
<dbReference type="InterPro" id="IPR035965">
    <property type="entry name" value="PAS-like_dom_sf"/>
</dbReference>
<name>A0A0K1EFN7_CHOCO</name>
<accession>A0A0K1EFN7</accession>
<feature type="domain" description="Histidine kinase" evidence="10">
    <location>
        <begin position="183"/>
        <end position="408"/>
    </location>
</feature>
<evidence type="ECO:0000256" key="6">
    <source>
        <dbReference type="ARBA" id="ARBA00022777"/>
    </source>
</evidence>
<dbReference type="SMART" id="SM00388">
    <property type="entry name" value="HisKA"/>
    <property type="match status" value="1"/>
</dbReference>
<keyword evidence="5" id="KW-0547">Nucleotide-binding</keyword>
<dbReference type="Gene3D" id="3.30.450.20">
    <property type="entry name" value="PAS domain"/>
    <property type="match status" value="1"/>
</dbReference>
<dbReference type="GO" id="GO:0005524">
    <property type="term" value="F:ATP binding"/>
    <property type="evidence" value="ECO:0007669"/>
    <property type="project" value="UniProtKB-KW"/>
</dbReference>
<evidence type="ECO:0000313" key="12">
    <source>
        <dbReference type="EMBL" id="AKT39654.1"/>
    </source>
</evidence>
<dbReference type="InterPro" id="IPR000700">
    <property type="entry name" value="PAS-assoc_C"/>
</dbReference>
<comment type="catalytic activity">
    <reaction evidence="1">
        <text>ATP + protein L-histidine = ADP + protein N-phospho-L-histidine.</text>
        <dbReference type="EC" id="2.7.13.3"/>
    </reaction>
</comment>
<dbReference type="KEGG" id="ccro:CMC5_038030"/>
<dbReference type="EC" id="2.7.13.3" evidence="2"/>
<dbReference type="Pfam" id="PF08448">
    <property type="entry name" value="PAS_4"/>
    <property type="match status" value="1"/>
</dbReference>
<dbReference type="OrthoDB" id="9813024at2"/>
<evidence type="ECO:0000256" key="4">
    <source>
        <dbReference type="ARBA" id="ARBA00022679"/>
    </source>
</evidence>
<dbReference type="STRING" id="52.CMC5_038030"/>
<dbReference type="InterPro" id="IPR013656">
    <property type="entry name" value="PAS_4"/>
</dbReference>
<evidence type="ECO:0000256" key="2">
    <source>
        <dbReference type="ARBA" id="ARBA00012438"/>
    </source>
</evidence>
<dbReference type="Pfam" id="PF02518">
    <property type="entry name" value="HATPase_c"/>
    <property type="match status" value="1"/>
</dbReference>
<proteinExistence type="predicted"/>
<dbReference type="SMART" id="SM00387">
    <property type="entry name" value="HATPase_c"/>
    <property type="match status" value="1"/>
</dbReference>
<evidence type="ECO:0000259" key="11">
    <source>
        <dbReference type="PROSITE" id="PS50113"/>
    </source>
</evidence>